<proteinExistence type="predicted"/>
<feature type="region of interest" description="Disordered" evidence="1">
    <location>
        <begin position="26"/>
        <end position="57"/>
    </location>
</feature>
<accession>A0ABQ0GZT2</accession>
<sequence>MLCRPRPDLIAESGSDIPLQASCPTGFGEHPRGIPLKNGVRIGGLGTNRSGEGRTNNGGCYACE</sequence>
<comment type="caution">
    <text evidence="2">The sequence shown here is derived from an EMBL/GenBank/DDBJ whole genome shotgun (WGS) entry which is preliminary data.</text>
</comment>
<evidence type="ECO:0000313" key="2">
    <source>
        <dbReference type="EMBL" id="GAB1582183.1"/>
    </source>
</evidence>
<dbReference type="EMBL" id="BAAFZP010000001">
    <property type="protein sequence ID" value="GAB1582183.1"/>
    <property type="molecule type" value="Genomic_DNA"/>
</dbReference>
<gene>
    <name evidence="2" type="ORF">PPNSA23_21260</name>
</gene>
<keyword evidence="3" id="KW-1185">Reference proteome</keyword>
<dbReference type="Proteomes" id="UP001628091">
    <property type="component" value="Unassembled WGS sequence"/>
</dbReference>
<evidence type="ECO:0000313" key="3">
    <source>
        <dbReference type="Proteomes" id="UP001628091"/>
    </source>
</evidence>
<evidence type="ECO:0000256" key="1">
    <source>
        <dbReference type="SAM" id="MobiDB-lite"/>
    </source>
</evidence>
<reference evidence="2 3" key="1">
    <citation type="submission" date="2024-10" db="EMBL/GenBank/DDBJ databases">
        <title>Isolation, draft genome sequencing and identification of Phyllobacterium sp. NSA23, isolated from leaf soil.</title>
        <authorList>
            <person name="Akita H."/>
        </authorList>
    </citation>
    <scope>NUCLEOTIDE SEQUENCE [LARGE SCALE GENOMIC DNA]</scope>
    <source>
        <strain evidence="2 3">NSA23</strain>
    </source>
</reference>
<name>A0ABQ0GZT2_9HYPH</name>
<protein>
    <submittedName>
        <fullName evidence="2">Uncharacterized protein</fullName>
    </submittedName>
</protein>
<organism evidence="2 3">
    <name type="scientific">Phyllobacterium phragmitis</name>
    <dbReference type="NCBI Taxonomy" id="2670329"/>
    <lineage>
        <taxon>Bacteria</taxon>
        <taxon>Pseudomonadati</taxon>
        <taxon>Pseudomonadota</taxon>
        <taxon>Alphaproteobacteria</taxon>
        <taxon>Hyphomicrobiales</taxon>
        <taxon>Phyllobacteriaceae</taxon>
        <taxon>Phyllobacterium</taxon>
    </lineage>
</organism>
<feature type="compositionally biased region" description="Polar residues" evidence="1">
    <location>
        <begin position="47"/>
        <end position="57"/>
    </location>
</feature>